<proteinExistence type="inferred from homology"/>
<evidence type="ECO:0000256" key="9">
    <source>
        <dbReference type="ARBA" id="ARBA00025772"/>
    </source>
</evidence>
<evidence type="ECO:0000256" key="10">
    <source>
        <dbReference type="ARBA" id="ARBA00030775"/>
    </source>
</evidence>
<reference evidence="12 13" key="1">
    <citation type="journal article" date="2019" name="ISME J.">
        <title>Candidatus Macondimonas diazotrophica, a novel gammaproteobacterial genus dominating crude-oil-contaminated coastal sediments.</title>
        <authorList>
            <person name="Karthikeyan S."/>
            <person name="Konstantinidis K."/>
        </authorList>
    </citation>
    <scope>NUCLEOTIDE SEQUENCE [LARGE SCALE GENOMIC DNA]</scope>
    <source>
        <strain evidence="12 13">KTK01</strain>
    </source>
</reference>
<dbReference type="Gene3D" id="3.55.40.10">
    <property type="entry name" value="minor pseudopilin epsh domain"/>
    <property type="match status" value="1"/>
</dbReference>
<evidence type="ECO:0000256" key="2">
    <source>
        <dbReference type="ARBA" id="ARBA00021549"/>
    </source>
</evidence>
<organism evidence="12 13">
    <name type="scientific">Candidatus Macondimonas diazotrophica</name>
    <dbReference type="NCBI Taxonomy" id="2305248"/>
    <lineage>
        <taxon>Bacteria</taxon>
        <taxon>Pseudomonadati</taxon>
        <taxon>Pseudomonadota</taxon>
        <taxon>Gammaproteobacteria</taxon>
        <taxon>Chromatiales</taxon>
        <taxon>Ectothiorhodospiraceae</taxon>
        <taxon>Candidatus Macondimonas</taxon>
    </lineage>
</organism>
<evidence type="ECO:0000256" key="1">
    <source>
        <dbReference type="ARBA" id="ARBA00004377"/>
    </source>
</evidence>
<dbReference type="PROSITE" id="PS00409">
    <property type="entry name" value="PROKAR_NTER_METHYL"/>
    <property type="match status" value="1"/>
</dbReference>
<dbReference type="AlphaFoldDB" id="A0A4Z0FC68"/>
<dbReference type="SUPFAM" id="SSF54523">
    <property type="entry name" value="Pili subunits"/>
    <property type="match status" value="1"/>
</dbReference>
<dbReference type="EMBL" id="SRIO01000004">
    <property type="protein sequence ID" value="TFZ83322.1"/>
    <property type="molecule type" value="Genomic_DNA"/>
</dbReference>
<comment type="caution">
    <text evidence="12">The sequence shown here is derived from an EMBL/GenBank/DDBJ whole genome shotgun (WGS) entry which is preliminary data.</text>
</comment>
<dbReference type="OrthoDB" id="2313614at2"/>
<dbReference type="GO" id="GO:0015627">
    <property type="term" value="C:type II protein secretion system complex"/>
    <property type="evidence" value="ECO:0007669"/>
    <property type="project" value="InterPro"/>
</dbReference>
<accession>A0A4Z0FC68</accession>
<dbReference type="GO" id="GO:0005886">
    <property type="term" value="C:plasma membrane"/>
    <property type="evidence" value="ECO:0007669"/>
    <property type="project" value="UniProtKB-SubCell"/>
</dbReference>
<comment type="subcellular location">
    <subcellularLocation>
        <location evidence="1">Cell inner membrane</location>
        <topology evidence="1">Single-pass membrane protein</topology>
    </subcellularLocation>
</comment>
<keyword evidence="7" id="KW-1133">Transmembrane helix</keyword>
<evidence type="ECO:0000256" key="4">
    <source>
        <dbReference type="ARBA" id="ARBA00022481"/>
    </source>
</evidence>
<dbReference type="InterPro" id="IPR012902">
    <property type="entry name" value="N_methyl_site"/>
</dbReference>
<dbReference type="InterPro" id="IPR022346">
    <property type="entry name" value="T2SS_GspH"/>
</dbReference>
<evidence type="ECO:0000259" key="11">
    <source>
        <dbReference type="Pfam" id="PF12019"/>
    </source>
</evidence>
<dbReference type="Pfam" id="PF07963">
    <property type="entry name" value="N_methyl"/>
    <property type="match status" value="1"/>
</dbReference>
<gene>
    <name evidence="12" type="ORF">E4680_04540</name>
</gene>
<evidence type="ECO:0000256" key="6">
    <source>
        <dbReference type="ARBA" id="ARBA00022692"/>
    </source>
</evidence>
<dbReference type="GO" id="GO:0015628">
    <property type="term" value="P:protein secretion by the type II secretion system"/>
    <property type="evidence" value="ECO:0007669"/>
    <property type="project" value="InterPro"/>
</dbReference>
<name>A0A4Z0FC68_9GAMM</name>
<keyword evidence="4" id="KW-0488">Methylation</keyword>
<evidence type="ECO:0000313" key="13">
    <source>
        <dbReference type="Proteomes" id="UP000297890"/>
    </source>
</evidence>
<dbReference type="RefSeq" id="WP_135281202.1">
    <property type="nucleotide sequence ID" value="NZ_SRIO01000004.1"/>
</dbReference>
<evidence type="ECO:0000256" key="8">
    <source>
        <dbReference type="ARBA" id="ARBA00023136"/>
    </source>
</evidence>
<keyword evidence="5" id="KW-0997">Cell inner membrane</keyword>
<comment type="similarity">
    <text evidence="9">Belongs to the GSP H family.</text>
</comment>
<evidence type="ECO:0000313" key="12">
    <source>
        <dbReference type="EMBL" id="TFZ83322.1"/>
    </source>
</evidence>
<dbReference type="Proteomes" id="UP000297890">
    <property type="component" value="Unassembled WGS sequence"/>
</dbReference>
<keyword evidence="6" id="KW-0812">Transmembrane</keyword>
<keyword evidence="8" id="KW-0472">Membrane</keyword>
<feature type="domain" description="General secretion pathway GspH" evidence="11">
    <location>
        <begin position="56"/>
        <end position="183"/>
    </location>
</feature>
<evidence type="ECO:0000256" key="7">
    <source>
        <dbReference type="ARBA" id="ARBA00022989"/>
    </source>
</evidence>
<keyword evidence="3" id="KW-1003">Cell membrane</keyword>
<evidence type="ECO:0000256" key="5">
    <source>
        <dbReference type="ARBA" id="ARBA00022519"/>
    </source>
</evidence>
<dbReference type="Pfam" id="PF12019">
    <property type="entry name" value="GspH"/>
    <property type="match status" value="1"/>
</dbReference>
<sequence length="197" mass="21459">MHGNGHARRIRSWRAEQGLSLVELLIAAAMLSLLMALAGPALAEWLGNQRLIALNNALAGDLQRARGEAARMRRPVVLCTRGADLSCSGQTAWETGWLVFEDRNGDRDCTDADNDARCDLDDGRLLRVQPALPTGVTLRKTGTPADRMRFTVTGSAAFFNHRYTFCDHRGESVARGLILANTGRIRLAGSTDTLTCP</sequence>
<keyword evidence="13" id="KW-1185">Reference proteome</keyword>
<evidence type="ECO:0000256" key="3">
    <source>
        <dbReference type="ARBA" id="ARBA00022475"/>
    </source>
</evidence>
<protein>
    <recommendedName>
        <fullName evidence="2">Type II secretion system protein H</fullName>
    </recommendedName>
    <alternativeName>
        <fullName evidence="10">General secretion pathway protein H</fullName>
    </alternativeName>
</protein>
<dbReference type="InterPro" id="IPR045584">
    <property type="entry name" value="Pilin-like"/>
</dbReference>